<organism evidence="1 2">
    <name type="scientific">Corchorus olitorius</name>
    <dbReference type="NCBI Taxonomy" id="93759"/>
    <lineage>
        <taxon>Eukaryota</taxon>
        <taxon>Viridiplantae</taxon>
        <taxon>Streptophyta</taxon>
        <taxon>Embryophyta</taxon>
        <taxon>Tracheophyta</taxon>
        <taxon>Spermatophyta</taxon>
        <taxon>Magnoliopsida</taxon>
        <taxon>eudicotyledons</taxon>
        <taxon>Gunneridae</taxon>
        <taxon>Pentapetalae</taxon>
        <taxon>rosids</taxon>
        <taxon>malvids</taxon>
        <taxon>Malvales</taxon>
        <taxon>Malvaceae</taxon>
        <taxon>Grewioideae</taxon>
        <taxon>Apeibeae</taxon>
        <taxon>Corchorus</taxon>
    </lineage>
</organism>
<dbReference type="AlphaFoldDB" id="A0A1R3L1S5"/>
<evidence type="ECO:0000313" key="1">
    <source>
        <dbReference type="EMBL" id="OMP13292.1"/>
    </source>
</evidence>
<dbReference type="Proteomes" id="UP000187203">
    <property type="component" value="Unassembled WGS sequence"/>
</dbReference>
<dbReference type="EMBL" id="AWUE01004631">
    <property type="protein sequence ID" value="OMP13292.1"/>
    <property type="molecule type" value="Genomic_DNA"/>
</dbReference>
<comment type="caution">
    <text evidence="1">The sequence shown here is derived from an EMBL/GenBank/DDBJ whole genome shotgun (WGS) entry which is preliminary data.</text>
</comment>
<name>A0A1R3L1S5_9ROSI</name>
<proteinExistence type="predicted"/>
<accession>A0A1R3L1S5</accession>
<sequence>MIFNFKIKGRLKLFRQKFHGSRRSKHAERKQDFALAVYRLVRIHFNQRFLCMYSPQMPQRIDGMRTQAMVVHIEQSFNTVDSLQALLVRSKLHAANNNCFVARITDPVGKIGFYGIAGLFENPKKTDQFPNTQGIAHFIKKAERLILAETHESASRGRAQFRFFTEIESENINIGDRVVH</sequence>
<gene>
    <name evidence="1" type="ORF">COLO4_01926</name>
</gene>
<protein>
    <submittedName>
        <fullName evidence="1">Chaperonin GroEL</fullName>
    </submittedName>
</protein>
<evidence type="ECO:0000313" key="2">
    <source>
        <dbReference type="Proteomes" id="UP000187203"/>
    </source>
</evidence>
<reference evidence="2" key="1">
    <citation type="submission" date="2013-09" db="EMBL/GenBank/DDBJ databases">
        <title>Corchorus olitorius genome sequencing.</title>
        <authorList>
            <person name="Alam M."/>
            <person name="Haque M.S."/>
            <person name="Islam M.S."/>
            <person name="Emdad E.M."/>
            <person name="Islam M.M."/>
            <person name="Ahmed B."/>
            <person name="Halim A."/>
            <person name="Hossen Q.M.M."/>
            <person name="Hossain M.Z."/>
            <person name="Ahmed R."/>
            <person name="Khan M.M."/>
            <person name="Islam R."/>
            <person name="Rashid M.M."/>
            <person name="Khan S.A."/>
            <person name="Rahman M.S."/>
            <person name="Alam M."/>
            <person name="Yahiya A.S."/>
            <person name="Khan M.S."/>
            <person name="Azam M.S."/>
            <person name="Haque T."/>
            <person name="Lashkar M.Z.H."/>
            <person name="Akhand A.I."/>
            <person name="Morshed G."/>
            <person name="Roy S."/>
            <person name="Uddin K.S."/>
            <person name="Rabeya T."/>
            <person name="Hossain A.S."/>
            <person name="Chowdhury A."/>
            <person name="Snigdha A.R."/>
            <person name="Mortoza M.S."/>
            <person name="Matin S.A."/>
            <person name="Hoque S.M.E."/>
            <person name="Islam M.K."/>
            <person name="Roy D.K."/>
            <person name="Haider R."/>
            <person name="Moosa M.M."/>
            <person name="Elias S.M."/>
            <person name="Hasan A.M."/>
            <person name="Jahan S."/>
            <person name="Shafiuddin M."/>
            <person name="Mahmood N."/>
            <person name="Shommy N.S."/>
        </authorList>
    </citation>
    <scope>NUCLEOTIDE SEQUENCE [LARGE SCALE GENOMIC DNA]</scope>
    <source>
        <strain evidence="2">cv. O-4</strain>
    </source>
</reference>
<keyword evidence="2" id="KW-1185">Reference proteome</keyword>